<keyword evidence="4" id="KW-1185">Reference proteome</keyword>
<sequence length="257" mass="26168">MRKLIGIVAALGLVLVVGACSLMPTAGPTPQPISPATPRTNASTSPSGSVTSSTPAATMTVTLYYGNQLLNPGSTDCAQVYAVHRTVPASGDVLTATMRELVVGPTIAETAQGYVSFFSPATSQSLISAKVVGNTSYLNFTDFRPIIPNASTSCGSAALLAQLRTTGQQAGMTPGCCTRSTVSRGPSGSGSRWAATRPTTTATRRRSAADPTHPPSGPGRVAVPDHPAQAPSFHSAAGRRRPASEWKPGGCDGAVSS</sequence>
<dbReference type="InterPro" id="IPR019606">
    <property type="entry name" value="GerMN"/>
</dbReference>
<dbReference type="Proteomes" id="UP000386847">
    <property type="component" value="Chromosome"/>
</dbReference>
<feature type="compositionally biased region" description="Low complexity" evidence="1">
    <location>
        <begin position="192"/>
        <end position="202"/>
    </location>
</feature>
<feature type="compositionally biased region" description="Polar residues" evidence="1">
    <location>
        <begin position="178"/>
        <end position="190"/>
    </location>
</feature>
<reference evidence="3 4" key="1">
    <citation type="submission" date="2019-10" db="EMBL/GenBank/DDBJ databases">
        <title>Genomic analysis of Raineyella sp. CBA3103.</title>
        <authorList>
            <person name="Roh S.W."/>
        </authorList>
    </citation>
    <scope>NUCLEOTIDE SEQUENCE [LARGE SCALE GENOMIC DNA]</scope>
    <source>
        <strain evidence="3 4">CBA3103</strain>
    </source>
</reference>
<accession>A0A5Q2F9G2</accession>
<dbReference type="Pfam" id="PF10646">
    <property type="entry name" value="Germane"/>
    <property type="match status" value="1"/>
</dbReference>
<dbReference type="EMBL" id="CP045725">
    <property type="protein sequence ID" value="QGF23449.1"/>
    <property type="molecule type" value="Genomic_DNA"/>
</dbReference>
<organism evidence="3 4">
    <name type="scientific">Raineyella fluvialis</name>
    <dbReference type="NCBI Taxonomy" id="2662261"/>
    <lineage>
        <taxon>Bacteria</taxon>
        <taxon>Bacillati</taxon>
        <taxon>Actinomycetota</taxon>
        <taxon>Actinomycetes</taxon>
        <taxon>Propionibacteriales</taxon>
        <taxon>Propionibacteriaceae</taxon>
        <taxon>Raineyella</taxon>
    </lineage>
</organism>
<dbReference type="PROSITE" id="PS51257">
    <property type="entry name" value="PROKAR_LIPOPROTEIN"/>
    <property type="match status" value="1"/>
</dbReference>
<evidence type="ECO:0000313" key="4">
    <source>
        <dbReference type="Proteomes" id="UP000386847"/>
    </source>
</evidence>
<evidence type="ECO:0000259" key="2">
    <source>
        <dbReference type="Pfam" id="PF10646"/>
    </source>
</evidence>
<dbReference type="RefSeq" id="WP_153571980.1">
    <property type="nucleotide sequence ID" value="NZ_CP045725.1"/>
</dbReference>
<feature type="region of interest" description="Disordered" evidence="1">
    <location>
        <begin position="170"/>
        <end position="257"/>
    </location>
</feature>
<dbReference type="KEGG" id="rain:Rai3103_06955"/>
<feature type="domain" description="GerMN" evidence="2">
    <location>
        <begin position="63"/>
        <end position="168"/>
    </location>
</feature>
<evidence type="ECO:0000313" key="3">
    <source>
        <dbReference type="EMBL" id="QGF23449.1"/>
    </source>
</evidence>
<evidence type="ECO:0000256" key="1">
    <source>
        <dbReference type="SAM" id="MobiDB-lite"/>
    </source>
</evidence>
<proteinExistence type="predicted"/>
<feature type="region of interest" description="Disordered" evidence="1">
    <location>
        <begin position="29"/>
        <end position="54"/>
    </location>
</feature>
<dbReference type="AlphaFoldDB" id="A0A5Q2F9G2"/>
<protein>
    <recommendedName>
        <fullName evidence="2">GerMN domain-containing protein</fullName>
    </recommendedName>
</protein>
<gene>
    <name evidence="3" type="ORF">Rai3103_06955</name>
</gene>
<feature type="compositionally biased region" description="Low complexity" evidence="1">
    <location>
        <begin position="42"/>
        <end position="54"/>
    </location>
</feature>
<name>A0A5Q2F9G2_9ACTN</name>